<keyword evidence="3" id="KW-1185">Reference proteome</keyword>
<feature type="region of interest" description="Disordered" evidence="1">
    <location>
        <begin position="213"/>
        <end position="285"/>
    </location>
</feature>
<reference evidence="2" key="1">
    <citation type="submission" date="2020-03" db="EMBL/GenBank/DDBJ databases">
        <authorList>
            <person name="Weist P."/>
        </authorList>
    </citation>
    <scope>NUCLEOTIDE SEQUENCE</scope>
</reference>
<evidence type="ECO:0000313" key="3">
    <source>
        <dbReference type="Proteomes" id="UP001153269"/>
    </source>
</evidence>
<evidence type="ECO:0000313" key="2">
    <source>
        <dbReference type="EMBL" id="CAB1423948.1"/>
    </source>
</evidence>
<comment type="caution">
    <text evidence="2">The sequence shown here is derived from an EMBL/GenBank/DDBJ whole genome shotgun (WGS) entry which is preliminary data.</text>
</comment>
<dbReference type="EMBL" id="CADEAL010000694">
    <property type="protein sequence ID" value="CAB1423948.1"/>
    <property type="molecule type" value="Genomic_DNA"/>
</dbReference>
<name>A0A9N7YFN2_PLEPL</name>
<evidence type="ECO:0000256" key="1">
    <source>
        <dbReference type="SAM" id="MobiDB-lite"/>
    </source>
</evidence>
<sequence length="285" mass="30689">MLDVTHPTAEHKQDIVPAWHKSLAESHAFGLNLDYRFEPRILRGATLLCFLDPERCDPRSLLGPGRSTSAAPGPEGWRPHRCSLGLLRRCDLPAAPHSLRKVRPIPLLPAPEGGADLLSLLPLLPAPEEVRTSRVLSASSSPEEVGPPAAPLLPVGGPHPPLRPATDAAVASIARLRRGAMPRESRAEPNWIRWVGPGSLAGGFAVLRTRHGNQTVRTSSSTPPSTPTHNHHCTSIAGRRIFPMASQPVPPRRKAFLRSSETDLSQPAASLVPWSQPRASAAPRT</sequence>
<protein>
    <submittedName>
        <fullName evidence="2">Uncharacterized protein</fullName>
    </submittedName>
</protein>
<dbReference type="Proteomes" id="UP001153269">
    <property type="component" value="Unassembled WGS sequence"/>
</dbReference>
<accession>A0A9N7YFN2</accession>
<dbReference type="AlphaFoldDB" id="A0A9N7YFN2"/>
<proteinExistence type="predicted"/>
<organism evidence="2 3">
    <name type="scientific">Pleuronectes platessa</name>
    <name type="common">European plaice</name>
    <dbReference type="NCBI Taxonomy" id="8262"/>
    <lineage>
        <taxon>Eukaryota</taxon>
        <taxon>Metazoa</taxon>
        <taxon>Chordata</taxon>
        <taxon>Craniata</taxon>
        <taxon>Vertebrata</taxon>
        <taxon>Euteleostomi</taxon>
        <taxon>Actinopterygii</taxon>
        <taxon>Neopterygii</taxon>
        <taxon>Teleostei</taxon>
        <taxon>Neoteleostei</taxon>
        <taxon>Acanthomorphata</taxon>
        <taxon>Carangaria</taxon>
        <taxon>Pleuronectiformes</taxon>
        <taxon>Pleuronectoidei</taxon>
        <taxon>Pleuronectidae</taxon>
        <taxon>Pleuronectes</taxon>
    </lineage>
</organism>
<gene>
    <name evidence="2" type="ORF">PLEPLA_LOCUS11869</name>
</gene>